<proteinExistence type="predicted"/>
<gene>
    <name evidence="1" type="ORF">EV142_10656</name>
</gene>
<sequence length="45" mass="5343">MYKINSLKILIVGLTTVLNFTSFSENYLKEEKVQKERPNLSFYKD</sequence>
<protein>
    <submittedName>
        <fullName evidence="1">Uncharacterized protein</fullName>
    </submittedName>
</protein>
<dbReference type="Proteomes" id="UP000295270">
    <property type="component" value="Unassembled WGS sequence"/>
</dbReference>
<evidence type="ECO:0000313" key="1">
    <source>
        <dbReference type="EMBL" id="TCN55368.1"/>
    </source>
</evidence>
<reference evidence="1 2" key="1">
    <citation type="journal article" date="2015" name="Stand. Genomic Sci.">
        <title>Genomic Encyclopedia of Bacterial and Archaeal Type Strains, Phase III: the genomes of soil and plant-associated and newly described type strains.</title>
        <authorList>
            <person name="Whitman W.B."/>
            <person name="Woyke T."/>
            <person name="Klenk H.P."/>
            <person name="Zhou Y."/>
            <person name="Lilburn T.G."/>
            <person name="Beck B.J."/>
            <person name="De Vos P."/>
            <person name="Vandamme P."/>
            <person name="Eisen J.A."/>
            <person name="Garrity G."/>
            <person name="Hugenholtz P."/>
            <person name="Kyrpides N.C."/>
        </authorList>
    </citation>
    <scope>NUCLEOTIDE SEQUENCE [LARGE SCALE GENOMIC DNA]</scope>
    <source>
        <strain evidence="1 2">P5626</strain>
    </source>
</reference>
<dbReference type="EMBL" id="SLWA01000006">
    <property type="protein sequence ID" value="TCN55368.1"/>
    <property type="molecule type" value="Genomic_DNA"/>
</dbReference>
<evidence type="ECO:0000313" key="2">
    <source>
        <dbReference type="Proteomes" id="UP000295270"/>
    </source>
</evidence>
<organism evidence="1 2">
    <name type="scientific">Flavobacterium circumlabens</name>
    <dbReference type="NCBI Taxonomy" id="2133765"/>
    <lineage>
        <taxon>Bacteria</taxon>
        <taxon>Pseudomonadati</taxon>
        <taxon>Bacteroidota</taxon>
        <taxon>Flavobacteriia</taxon>
        <taxon>Flavobacteriales</taxon>
        <taxon>Flavobacteriaceae</taxon>
        <taxon>Flavobacterium</taxon>
    </lineage>
</organism>
<keyword evidence="2" id="KW-1185">Reference proteome</keyword>
<name>A0ABY2AWI3_9FLAO</name>
<accession>A0ABY2AWI3</accession>
<comment type="caution">
    <text evidence="1">The sequence shown here is derived from an EMBL/GenBank/DDBJ whole genome shotgun (WGS) entry which is preliminary data.</text>
</comment>